<accession>A0ABN3IIS8</accession>
<dbReference type="Proteomes" id="UP001501231">
    <property type="component" value="Unassembled WGS sequence"/>
</dbReference>
<name>A0ABN3IIS8_9ACTN</name>
<evidence type="ECO:0000313" key="3">
    <source>
        <dbReference type="Proteomes" id="UP001501231"/>
    </source>
</evidence>
<evidence type="ECO:0000313" key="2">
    <source>
        <dbReference type="EMBL" id="GAA2405964.1"/>
    </source>
</evidence>
<reference evidence="2 3" key="1">
    <citation type="journal article" date="2019" name="Int. J. Syst. Evol. Microbiol.">
        <title>The Global Catalogue of Microorganisms (GCM) 10K type strain sequencing project: providing services to taxonomists for standard genome sequencing and annotation.</title>
        <authorList>
            <consortium name="The Broad Institute Genomics Platform"/>
            <consortium name="The Broad Institute Genome Sequencing Center for Infectious Disease"/>
            <person name="Wu L."/>
            <person name="Ma J."/>
        </authorList>
    </citation>
    <scope>NUCLEOTIDE SEQUENCE [LARGE SCALE GENOMIC DNA]</scope>
    <source>
        <strain evidence="2 3">JCM 3325</strain>
    </source>
</reference>
<evidence type="ECO:0000256" key="1">
    <source>
        <dbReference type="SAM" id="MobiDB-lite"/>
    </source>
</evidence>
<sequence length="89" mass="9287">MSSGTESSVDDPRSTTGADRPSPSNQPDSRDAPTGADAPARDETGGLQLVAPAEPPRLTPAAARALLALLLQARARRATDHSDDKEINR</sequence>
<gene>
    <name evidence="2" type="ORF">GCM10010191_12420</name>
</gene>
<protein>
    <submittedName>
        <fullName evidence="2">Uncharacterized protein</fullName>
    </submittedName>
</protein>
<comment type="caution">
    <text evidence="2">The sequence shown here is derived from an EMBL/GenBank/DDBJ whole genome shotgun (WGS) entry which is preliminary data.</text>
</comment>
<proteinExistence type="predicted"/>
<feature type="compositionally biased region" description="Polar residues" evidence="1">
    <location>
        <begin position="14"/>
        <end position="27"/>
    </location>
</feature>
<dbReference type="RefSeq" id="WP_344587532.1">
    <property type="nucleotide sequence ID" value="NZ_BAAARW010000004.1"/>
</dbReference>
<keyword evidence="3" id="KW-1185">Reference proteome</keyword>
<feature type="region of interest" description="Disordered" evidence="1">
    <location>
        <begin position="1"/>
        <end position="56"/>
    </location>
</feature>
<dbReference type="EMBL" id="BAAARW010000004">
    <property type="protein sequence ID" value="GAA2405964.1"/>
    <property type="molecule type" value="Genomic_DNA"/>
</dbReference>
<organism evidence="2 3">
    <name type="scientific">Actinomadura vinacea</name>
    <dbReference type="NCBI Taxonomy" id="115336"/>
    <lineage>
        <taxon>Bacteria</taxon>
        <taxon>Bacillati</taxon>
        <taxon>Actinomycetota</taxon>
        <taxon>Actinomycetes</taxon>
        <taxon>Streptosporangiales</taxon>
        <taxon>Thermomonosporaceae</taxon>
        <taxon>Actinomadura</taxon>
    </lineage>
</organism>